<evidence type="ECO:0000256" key="10">
    <source>
        <dbReference type="ARBA" id="ARBA00048336"/>
    </source>
</evidence>
<dbReference type="PANTHER" id="PTHR14732">
    <property type="entry name" value="RNA POLYMERASE II SUBUNIT B1 CTD PHOSPHATASE RPAP2-RELATED"/>
    <property type="match status" value="1"/>
</dbReference>
<reference evidence="17" key="2">
    <citation type="submission" date="2020-04" db="EMBL/GenBank/DDBJ databases">
        <authorList>
            <consortium name="NCBI Genome Project"/>
        </authorList>
    </citation>
    <scope>NUCLEOTIDE SEQUENCE</scope>
    <source>
        <strain evidence="17">CBS 781.70</strain>
    </source>
</reference>
<evidence type="ECO:0000256" key="9">
    <source>
        <dbReference type="ARBA" id="ARBA00047761"/>
    </source>
</evidence>
<feature type="compositionally biased region" description="Basic and acidic residues" evidence="13">
    <location>
        <begin position="168"/>
        <end position="177"/>
    </location>
</feature>
<comment type="similarity">
    <text evidence="2 11 12">Belongs to the RPAP2 family.</text>
</comment>
<dbReference type="EMBL" id="ML975174">
    <property type="protein sequence ID" value="KAF1809263.1"/>
    <property type="molecule type" value="Genomic_DNA"/>
</dbReference>
<keyword evidence="6 12" id="KW-0862">Zinc</keyword>
<evidence type="ECO:0000256" key="2">
    <source>
        <dbReference type="ARBA" id="ARBA00005676"/>
    </source>
</evidence>
<feature type="non-terminal residue" evidence="15">
    <location>
        <position position="1"/>
    </location>
</feature>
<evidence type="ECO:0000256" key="11">
    <source>
        <dbReference type="PROSITE-ProRule" id="PRU00812"/>
    </source>
</evidence>
<keyword evidence="5 12" id="KW-0378">Hydrolase</keyword>
<accession>A0A6G1FU29</accession>
<dbReference type="PANTHER" id="PTHR14732:SF0">
    <property type="entry name" value="RNA POLYMERASE II SUBUNIT B1 CTD PHOSPHATASE RPAP2-RELATED"/>
    <property type="match status" value="1"/>
</dbReference>
<gene>
    <name evidence="15 17" type="ORF">P152DRAFT_377158</name>
</gene>
<keyword evidence="3 12" id="KW-0479">Metal-binding</keyword>
<evidence type="ECO:0000256" key="4">
    <source>
        <dbReference type="ARBA" id="ARBA00022771"/>
    </source>
</evidence>
<organism evidence="15">
    <name type="scientific">Eremomyces bilateralis CBS 781.70</name>
    <dbReference type="NCBI Taxonomy" id="1392243"/>
    <lineage>
        <taxon>Eukaryota</taxon>
        <taxon>Fungi</taxon>
        <taxon>Dikarya</taxon>
        <taxon>Ascomycota</taxon>
        <taxon>Pezizomycotina</taxon>
        <taxon>Dothideomycetes</taxon>
        <taxon>Dothideomycetes incertae sedis</taxon>
        <taxon>Eremomycetales</taxon>
        <taxon>Eremomycetaceae</taxon>
        <taxon>Eremomyces</taxon>
    </lineage>
</organism>
<dbReference type="GO" id="GO:0043175">
    <property type="term" value="F:RNA polymerase core enzyme binding"/>
    <property type="evidence" value="ECO:0007669"/>
    <property type="project" value="UniProtKB-UniRule"/>
</dbReference>
<comment type="catalytic activity">
    <reaction evidence="10 12">
        <text>O-phospho-L-threonyl-[protein] + H2O = L-threonyl-[protein] + phosphate</text>
        <dbReference type="Rhea" id="RHEA:47004"/>
        <dbReference type="Rhea" id="RHEA-COMP:11060"/>
        <dbReference type="Rhea" id="RHEA-COMP:11605"/>
        <dbReference type="ChEBI" id="CHEBI:15377"/>
        <dbReference type="ChEBI" id="CHEBI:30013"/>
        <dbReference type="ChEBI" id="CHEBI:43474"/>
        <dbReference type="ChEBI" id="CHEBI:61977"/>
        <dbReference type="EC" id="3.1.3.16"/>
    </reaction>
</comment>
<dbReference type="GO" id="GO:0008420">
    <property type="term" value="F:RNA polymerase II CTD heptapeptide repeat phosphatase activity"/>
    <property type="evidence" value="ECO:0007669"/>
    <property type="project" value="UniProtKB-UniRule"/>
</dbReference>
<dbReference type="InterPro" id="IPR007308">
    <property type="entry name" value="Rtr1/RPAP2_dom"/>
</dbReference>
<proteinExistence type="inferred from homology"/>
<evidence type="ECO:0000313" key="16">
    <source>
        <dbReference type="Proteomes" id="UP000504638"/>
    </source>
</evidence>
<evidence type="ECO:0000256" key="12">
    <source>
        <dbReference type="RuleBase" id="RU367080"/>
    </source>
</evidence>
<dbReference type="GeneID" id="54416215"/>
<evidence type="ECO:0000256" key="8">
    <source>
        <dbReference type="ARBA" id="ARBA00023242"/>
    </source>
</evidence>
<keyword evidence="4 12" id="KW-0863">Zinc-finger</keyword>
<keyword evidence="8 12" id="KW-0539">Nucleus</keyword>
<dbReference type="Pfam" id="PF04181">
    <property type="entry name" value="RPAP2_Rtr1"/>
    <property type="match status" value="1"/>
</dbReference>
<feature type="domain" description="RTR1-type" evidence="14">
    <location>
        <begin position="60"/>
        <end position="146"/>
    </location>
</feature>
<protein>
    <recommendedName>
        <fullName evidence="12">RNA polymerase II subunit B1 CTD phosphatase RPAP2 homolog</fullName>
        <ecNumber evidence="12">3.1.3.16</ecNumber>
    </recommendedName>
</protein>
<dbReference type="Gene3D" id="1.25.40.820">
    <property type="match status" value="1"/>
</dbReference>
<reference evidence="17" key="3">
    <citation type="submission" date="2025-04" db="UniProtKB">
        <authorList>
            <consortium name="RefSeq"/>
        </authorList>
    </citation>
    <scope>IDENTIFICATION</scope>
    <source>
        <strain evidence="17">CBS 781.70</strain>
    </source>
</reference>
<evidence type="ECO:0000259" key="14">
    <source>
        <dbReference type="PROSITE" id="PS51479"/>
    </source>
</evidence>
<dbReference type="GO" id="GO:0008270">
    <property type="term" value="F:zinc ion binding"/>
    <property type="evidence" value="ECO:0007669"/>
    <property type="project" value="UniProtKB-KW"/>
</dbReference>
<evidence type="ECO:0000256" key="13">
    <source>
        <dbReference type="SAM" id="MobiDB-lite"/>
    </source>
</evidence>
<evidence type="ECO:0000313" key="15">
    <source>
        <dbReference type="EMBL" id="KAF1809263.1"/>
    </source>
</evidence>
<keyword evidence="16" id="KW-1185">Reference proteome</keyword>
<evidence type="ECO:0000256" key="5">
    <source>
        <dbReference type="ARBA" id="ARBA00022801"/>
    </source>
</evidence>
<dbReference type="Proteomes" id="UP000504638">
    <property type="component" value="Unplaced"/>
</dbReference>
<dbReference type="PROSITE" id="PS51479">
    <property type="entry name" value="ZF_RTR1"/>
    <property type="match status" value="1"/>
</dbReference>
<keyword evidence="7 12" id="KW-0904">Protein phosphatase</keyword>
<comment type="function">
    <text evidence="12">Putative RNA polymerase II subunit B1 C-terminal domain (CTD) phosphatase involved in RNA polymerase II transcription regulation.</text>
</comment>
<evidence type="ECO:0000256" key="1">
    <source>
        <dbReference type="ARBA" id="ARBA00004123"/>
    </source>
</evidence>
<dbReference type="GO" id="GO:0005737">
    <property type="term" value="C:cytoplasm"/>
    <property type="evidence" value="ECO:0007669"/>
    <property type="project" value="TreeGrafter"/>
</dbReference>
<name>A0A6G1FU29_9PEZI</name>
<reference evidence="15 17" key="1">
    <citation type="submission" date="2020-01" db="EMBL/GenBank/DDBJ databases">
        <authorList>
            <consortium name="DOE Joint Genome Institute"/>
            <person name="Haridas S."/>
            <person name="Albert R."/>
            <person name="Binder M."/>
            <person name="Bloem J."/>
            <person name="Labutti K."/>
            <person name="Salamov A."/>
            <person name="Andreopoulos B."/>
            <person name="Baker S.E."/>
            <person name="Barry K."/>
            <person name="Bills G."/>
            <person name="Bluhm B.H."/>
            <person name="Cannon C."/>
            <person name="Castanera R."/>
            <person name="Culley D.E."/>
            <person name="Daum C."/>
            <person name="Ezra D."/>
            <person name="Gonzalez J.B."/>
            <person name="Henrissat B."/>
            <person name="Kuo A."/>
            <person name="Liang C."/>
            <person name="Lipzen A."/>
            <person name="Lutzoni F."/>
            <person name="Magnuson J."/>
            <person name="Mondo S."/>
            <person name="Nolan M."/>
            <person name="Ohm R."/>
            <person name="Pangilinan J."/>
            <person name="Park H.-J."/>
            <person name="Ramirez L."/>
            <person name="Alfaro M."/>
            <person name="Sun H."/>
            <person name="Tritt A."/>
            <person name="Yoshinaga Y."/>
            <person name="Zwiers L.-H."/>
            <person name="Turgeon B.G."/>
            <person name="Goodwin S.B."/>
            <person name="Spatafora J.W."/>
            <person name="Crous P.W."/>
            <person name="Grigoriev I.V."/>
        </authorList>
    </citation>
    <scope>NUCLEOTIDE SEQUENCE</scope>
    <source>
        <strain evidence="15 17">CBS 781.70</strain>
    </source>
</reference>
<feature type="region of interest" description="Disordered" evidence="13">
    <location>
        <begin position="155"/>
        <end position="177"/>
    </location>
</feature>
<dbReference type="EC" id="3.1.3.16" evidence="12"/>
<comment type="catalytic activity">
    <reaction evidence="9 12">
        <text>O-phospho-L-seryl-[protein] + H2O = L-seryl-[protein] + phosphate</text>
        <dbReference type="Rhea" id="RHEA:20629"/>
        <dbReference type="Rhea" id="RHEA-COMP:9863"/>
        <dbReference type="Rhea" id="RHEA-COMP:11604"/>
        <dbReference type="ChEBI" id="CHEBI:15377"/>
        <dbReference type="ChEBI" id="CHEBI:29999"/>
        <dbReference type="ChEBI" id="CHEBI:43474"/>
        <dbReference type="ChEBI" id="CHEBI:83421"/>
        <dbReference type="EC" id="3.1.3.16"/>
    </reaction>
</comment>
<feature type="non-terminal residue" evidence="15">
    <location>
        <position position="236"/>
    </location>
</feature>
<dbReference type="OrthoDB" id="2590500at2759"/>
<evidence type="ECO:0000256" key="3">
    <source>
        <dbReference type="ARBA" id="ARBA00022723"/>
    </source>
</evidence>
<dbReference type="RefSeq" id="XP_033530894.1">
    <property type="nucleotide sequence ID" value="XM_033675645.1"/>
</dbReference>
<dbReference type="GO" id="GO:0005634">
    <property type="term" value="C:nucleus"/>
    <property type="evidence" value="ECO:0007669"/>
    <property type="project" value="UniProtKB-SubCell"/>
</dbReference>
<evidence type="ECO:0000256" key="6">
    <source>
        <dbReference type="ARBA" id="ARBA00022833"/>
    </source>
</evidence>
<dbReference type="AlphaFoldDB" id="A0A6G1FU29"/>
<dbReference type="InterPro" id="IPR038534">
    <property type="entry name" value="Rtr1/RPAP2_sf"/>
</dbReference>
<evidence type="ECO:0000256" key="7">
    <source>
        <dbReference type="ARBA" id="ARBA00022912"/>
    </source>
</evidence>
<sequence length="236" mass="26033">AEAKNKRNREIAVHHARLIQAQKDAEARILESIEELIEFPLSKDADPANPAASDLQRIQTLLAAFQPSDFDDLLEERRCADLCAYVLCPRQPRRQLGDSEFDLVWGVADMKILPHRNTKLWCSPECAKRAIYIKVQLIEEPVAFRKSGATPPISILKETSGDDPVVPDIRKPTADRNPDLSRALAQLALERGDKISSTRATDLMQSDIVEKPVSGAPAAPTQLAATGYGSIEGYIP</sequence>
<dbReference type="InterPro" id="IPR039693">
    <property type="entry name" value="Rtr1/RPAP2"/>
</dbReference>
<evidence type="ECO:0000313" key="17">
    <source>
        <dbReference type="RefSeq" id="XP_033530894.1"/>
    </source>
</evidence>
<comment type="subcellular location">
    <subcellularLocation>
        <location evidence="1 12">Nucleus</location>
    </subcellularLocation>
</comment>